<name>A0ABP5CVH5_9ACTN</name>
<evidence type="ECO:0000313" key="1">
    <source>
        <dbReference type="EMBL" id="GAA1969061.1"/>
    </source>
</evidence>
<gene>
    <name evidence="1" type="ORF">GCM10009838_29630</name>
</gene>
<organism evidence="1 2">
    <name type="scientific">Catenulispora subtropica</name>
    <dbReference type="NCBI Taxonomy" id="450798"/>
    <lineage>
        <taxon>Bacteria</taxon>
        <taxon>Bacillati</taxon>
        <taxon>Actinomycetota</taxon>
        <taxon>Actinomycetes</taxon>
        <taxon>Catenulisporales</taxon>
        <taxon>Catenulisporaceae</taxon>
        <taxon>Catenulispora</taxon>
    </lineage>
</organism>
<evidence type="ECO:0000313" key="2">
    <source>
        <dbReference type="Proteomes" id="UP001499854"/>
    </source>
</evidence>
<evidence type="ECO:0008006" key="3">
    <source>
        <dbReference type="Google" id="ProtNLM"/>
    </source>
</evidence>
<dbReference type="Proteomes" id="UP001499854">
    <property type="component" value="Unassembled WGS sequence"/>
</dbReference>
<dbReference type="RefSeq" id="WP_344657578.1">
    <property type="nucleotide sequence ID" value="NZ_BAAAQM010000014.1"/>
</dbReference>
<accession>A0ABP5CVH5</accession>
<keyword evidence="2" id="KW-1185">Reference proteome</keyword>
<proteinExistence type="predicted"/>
<reference evidence="2" key="1">
    <citation type="journal article" date="2019" name="Int. J. Syst. Evol. Microbiol.">
        <title>The Global Catalogue of Microorganisms (GCM) 10K type strain sequencing project: providing services to taxonomists for standard genome sequencing and annotation.</title>
        <authorList>
            <consortium name="The Broad Institute Genomics Platform"/>
            <consortium name="The Broad Institute Genome Sequencing Center for Infectious Disease"/>
            <person name="Wu L."/>
            <person name="Ma J."/>
        </authorList>
    </citation>
    <scope>NUCLEOTIDE SEQUENCE [LARGE SCALE GENOMIC DNA]</scope>
    <source>
        <strain evidence="2">JCM 16013</strain>
    </source>
</reference>
<sequence>MLDDRDRPSDGREDLEAALVLHYSRLVRIAYLALPPEGDRHGRVLAAHAIVQRALPGGGGWWLDPRGRRLRKAGGDSYAVLRAVVVRSVLRGSRRSRVLYQPYVWGLRLFPLGGGSEEMQMDAALRELTTTARMAYVLLALEGLPADEIRALLTRAGASGVPAALASAERLSAEHLAEVLKSSEFDPCTLRTRPTDLSRRRLRVRAATGATAAALTLGVAAVVGFSGSGPDGAAGGTAGTADAAAQASVRVAADAWRESARIDFGVWPARGDDAESGTKVGQALEAWTVPHSDVFRLGPGASEAPPVSPVHVLWNGHVDGAAVVLLYDTTRLARYTVPDHPTADDPVRLDVVRADDSDVTTAGAVVLRSTAAGDRWLVAPWVDTVAVRDVKAPDVLAKSMAFPDGVTGVVPRPVVSTCGSWPVLQMQSSPQIAEHHTFLLADLGGVTGTHLTYTPPPKAGPALAPREGTGPDALVAESRVVCGLGSLQGRDVKQINTWSFAQQTLPANQGVATWVCLRADDWTGVGTSTGEFLPPAARVPATVTGTEEDGKSCTRFDQNVVAQTRWRGPDGRTYLLVAGSRHVVKLGVADASGAVRTTVPAPDHTAATPMSEAAAMAAGSAGAAVGILDTGATVRAFHP</sequence>
<comment type="caution">
    <text evidence="1">The sequence shown here is derived from an EMBL/GenBank/DDBJ whole genome shotgun (WGS) entry which is preliminary data.</text>
</comment>
<dbReference type="EMBL" id="BAAAQM010000014">
    <property type="protein sequence ID" value="GAA1969061.1"/>
    <property type="molecule type" value="Genomic_DNA"/>
</dbReference>
<protein>
    <recommendedName>
        <fullName evidence="3">DNA-directed RNA polymerase specialized sigma24 family protein</fullName>
    </recommendedName>
</protein>